<evidence type="ECO:0000256" key="1">
    <source>
        <dbReference type="ARBA" id="ARBA00004651"/>
    </source>
</evidence>
<name>A0A430HG56_9BURK</name>
<sequence length="527" mass="57186">MLRRSTVPLDPALRHAAQRPPRTTLLPMLFAALAGASSVLAFAPVGWWPLQILALAFLFYQVGMDTSVRRSSLIGWAFGFGWSVAGMHWLYITMNRFGNIPGPMAVAAVCLLGAYMGLFGAFASGFSTWLRKRWSLPVASFLLLVLPVMWGLSDWMRGWILTGFPWVATGYAHNAGPLGGFAAIVGVYGIGAIAAVCASCIVMLTQRARWAGVGLLAGILAAGYGLSHVAWTEAQGKPISVRLLQGNVEQQKKFDPEHVMRALEMYRGMISAQPADLIALPETAVAALPQYLPPDYLPSLQKYAADSGSHVLFGIPMSDGPGSYANSVMGFGPSGQAYRYDKHHLVPFGEFVPAGFRWFVDMMRIPLGDMSRGAQVQPAFAVKDQLVLPNVCYEDVFGEEIAMQLRSMARPATMLLNVSNLAWFGESVAIPQHVQMSQMRSLETGRPMLRATNTGATVVIDGRGKIVNALPMYRHGALTAQVQGMGGMTPFIRMGNYLFLSLAALALGLAWFSGRKYADTLAKKQQT</sequence>
<protein>
    <recommendedName>
        <fullName evidence="9">Apolipoprotein N-acyltransferase</fullName>
        <shortName evidence="9">ALP N-acyltransferase</shortName>
        <ecNumber evidence="9">2.3.1.269</ecNumber>
    </recommendedName>
</protein>
<feature type="transmembrane region" description="Helical" evidence="9">
    <location>
        <begin position="72"/>
        <end position="92"/>
    </location>
</feature>
<keyword evidence="8 9" id="KW-0012">Acyltransferase</keyword>
<comment type="subcellular location">
    <subcellularLocation>
        <location evidence="1 9">Cell membrane</location>
        <topology evidence="1 9">Multi-pass membrane protein</topology>
    </subcellularLocation>
</comment>
<evidence type="ECO:0000256" key="7">
    <source>
        <dbReference type="ARBA" id="ARBA00023136"/>
    </source>
</evidence>
<comment type="function">
    <text evidence="9">Catalyzes the phospholipid dependent N-acylation of the N-terminal cysteine of apolipoprotein, the last step in lipoprotein maturation.</text>
</comment>
<comment type="pathway">
    <text evidence="9">Protein modification; lipoprotein biosynthesis (N-acyl transfer).</text>
</comment>
<gene>
    <name evidence="9" type="primary">lnt</name>
    <name evidence="11" type="ORF">EJB06_24300</name>
</gene>
<comment type="caution">
    <text evidence="11">The sequence shown here is derived from an EMBL/GenBank/DDBJ whole genome shotgun (WGS) entry which is preliminary data.</text>
</comment>
<feature type="transmembrane region" description="Helical" evidence="9">
    <location>
        <begin position="211"/>
        <end position="231"/>
    </location>
</feature>
<dbReference type="InterPro" id="IPR003010">
    <property type="entry name" value="C-N_Hydrolase"/>
</dbReference>
<dbReference type="PANTHER" id="PTHR38686">
    <property type="entry name" value="APOLIPOPROTEIN N-ACYLTRANSFERASE"/>
    <property type="match status" value="1"/>
</dbReference>
<dbReference type="EMBL" id="RXLQ01000015">
    <property type="protein sequence ID" value="RSZ56486.1"/>
    <property type="molecule type" value="Genomic_DNA"/>
</dbReference>
<feature type="domain" description="CN hydrolase" evidence="10">
    <location>
        <begin position="244"/>
        <end position="484"/>
    </location>
</feature>
<proteinExistence type="inferred from homology"/>
<feature type="transmembrane region" description="Helical" evidence="9">
    <location>
        <begin position="181"/>
        <end position="204"/>
    </location>
</feature>
<dbReference type="HAMAP" id="MF_01148">
    <property type="entry name" value="Lnt"/>
    <property type="match status" value="1"/>
</dbReference>
<dbReference type="NCBIfam" id="TIGR00546">
    <property type="entry name" value="lnt"/>
    <property type="match status" value="1"/>
</dbReference>
<comment type="similarity">
    <text evidence="2 9">Belongs to the CN hydrolase family. Apolipoprotein N-acyltransferase subfamily.</text>
</comment>
<dbReference type="InterPro" id="IPR045378">
    <property type="entry name" value="LNT_N"/>
</dbReference>
<evidence type="ECO:0000259" key="10">
    <source>
        <dbReference type="PROSITE" id="PS50263"/>
    </source>
</evidence>
<dbReference type="Gene3D" id="3.60.110.10">
    <property type="entry name" value="Carbon-nitrogen hydrolase"/>
    <property type="match status" value="1"/>
</dbReference>
<keyword evidence="3 9" id="KW-1003">Cell membrane</keyword>
<dbReference type="SUPFAM" id="SSF56317">
    <property type="entry name" value="Carbon-nitrogen hydrolase"/>
    <property type="match status" value="1"/>
</dbReference>
<dbReference type="Proteomes" id="UP000278085">
    <property type="component" value="Unassembled WGS sequence"/>
</dbReference>
<evidence type="ECO:0000313" key="12">
    <source>
        <dbReference type="Proteomes" id="UP000278085"/>
    </source>
</evidence>
<feature type="transmembrane region" description="Helical" evidence="9">
    <location>
        <begin position="104"/>
        <end position="122"/>
    </location>
</feature>
<keyword evidence="4 9" id="KW-0808">Transferase</keyword>
<evidence type="ECO:0000256" key="3">
    <source>
        <dbReference type="ARBA" id="ARBA00022475"/>
    </source>
</evidence>
<evidence type="ECO:0000256" key="8">
    <source>
        <dbReference type="ARBA" id="ARBA00023315"/>
    </source>
</evidence>
<keyword evidence="7 9" id="KW-0472">Membrane</keyword>
<dbReference type="PANTHER" id="PTHR38686:SF1">
    <property type="entry name" value="APOLIPOPROTEIN N-ACYLTRANSFERASE"/>
    <property type="match status" value="1"/>
</dbReference>
<feature type="transmembrane region" description="Helical" evidence="9">
    <location>
        <begin position="29"/>
        <end position="60"/>
    </location>
</feature>
<dbReference type="RefSeq" id="WP_126076607.1">
    <property type="nucleotide sequence ID" value="NZ_CP051166.1"/>
</dbReference>
<accession>A0A430HG56</accession>
<evidence type="ECO:0000256" key="9">
    <source>
        <dbReference type="HAMAP-Rule" id="MF_01148"/>
    </source>
</evidence>
<keyword evidence="11" id="KW-0449">Lipoprotein</keyword>
<feature type="transmembrane region" description="Helical" evidence="9">
    <location>
        <begin position="497"/>
        <end position="514"/>
    </location>
</feature>
<evidence type="ECO:0000313" key="11">
    <source>
        <dbReference type="EMBL" id="RSZ56486.1"/>
    </source>
</evidence>
<dbReference type="Pfam" id="PF00795">
    <property type="entry name" value="CN_hydrolase"/>
    <property type="match status" value="1"/>
</dbReference>
<evidence type="ECO:0000256" key="4">
    <source>
        <dbReference type="ARBA" id="ARBA00022679"/>
    </source>
</evidence>
<organism evidence="11 12">
    <name type="scientific">Massilia atriviolacea</name>
    <dbReference type="NCBI Taxonomy" id="2495579"/>
    <lineage>
        <taxon>Bacteria</taxon>
        <taxon>Pseudomonadati</taxon>
        <taxon>Pseudomonadota</taxon>
        <taxon>Betaproteobacteria</taxon>
        <taxon>Burkholderiales</taxon>
        <taxon>Oxalobacteraceae</taxon>
        <taxon>Telluria group</taxon>
        <taxon>Massilia</taxon>
    </lineage>
</organism>
<dbReference type="PROSITE" id="PS50263">
    <property type="entry name" value="CN_HYDROLASE"/>
    <property type="match status" value="1"/>
</dbReference>
<dbReference type="GO" id="GO:0005886">
    <property type="term" value="C:plasma membrane"/>
    <property type="evidence" value="ECO:0007669"/>
    <property type="project" value="UniProtKB-SubCell"/>
</dbReference>
<comment type="catalytic activity">
    <reaction evidence="9">
        <text>N-terminal S-1,2-diacyl-sn-glyceryl-L-cysteinyl-[lipoprotein] + a glycerophospholipid = N-acyl-S-1,2-diacyl-sn-glyceryl-L-cysteinyl-[lipoprotein] + a 2-acyl-sn-glycero-3-phospholipid + H(+)</text>
        <dbReference type="Rhea" id="RHEA:48228"/>
        <dbReference type="Rhea" id="RHEA-COMP:14681"/>
        <dbReference type="Rhea" id="RHEA-COMP:14684"/>
        <dbReference type="ChEBI" id="CHEBI:15378"/>
        <dbReference type="ChEBI" id="CHEBI:136912"/>
        <dbReference type="ChEBI" id="CHEBI:140656"/>
        <dbReference type="ChEBI" id="CHEBI:140657"/>
        <dbReference type="ChEBI" id="CHEBI:140660"/>
        <dbReference type="EC" id="2.3.1.269"/>
    </reaction>
</comment>
<keyword evidence="6 9" id="KW-1133">Transmembrane helix</keyword>
<dbReference type="UniPathway" id="UPA00666"/>
<keyword evidence="12" id="KW-1185">Reference proteome</keyword>
<evidence type="ECO:0000256" key="6">
    <source>
        <dbReference type="ARBA" id="ARBA00022989"/>
    </source>
</evidence>
<dbReference type="GO" id="GO:0016410">
    <property type="term" value="F:N-acyltransferase activity"/>
    <property type="evidence" value="ECO:0007669"/>
    <property type="project" value="UniProtKB-UniRule"/>
</dbReference>
<dbReference type="InterPro" id="IPR036526">
    <property type="entry name" value="C-N_Hydrolase_sf"/>
</dbReference>
<dbReference type="OrthoDB" id="9804277at2"/>
<dbReference type="EC" id="2.3.1.269" evidence="9"/>
<dbReference type="InterPro" id="IPR004563">
    <property type="entry name" value="Apolipo_AcylTrfase"/>
</dbReference>
<evidence type="ECO:0000256" key="5">
    <source>
        <dbReference type="ARBA" id="ARBA00022692"/>
    </source>
</evidence>
<keyword evidence="5 9" id="KW-0812">Transmembrane</keyword>
<evidence type="ECO:0000256" key="2">
    <source>
        <dbReference type="ARBA" id="ARBA00010065"/>
    </source>
</evidence>
<dbReference type="Pfam" id="PF20154">
    <property type="entry name" value="LNT_N"/>
    <property type="match status" value="1"/>
</dbReference>
<dbReference type="AlphaFoldDB" id="A0A430HG56"/>
<dbReference type="GO" id="GO:0042158">
    <property type="term" value="P:lipoprotein biosynthetic process"/>
    <property type="evidence" value="ECO:0007669"/>
    <property type="project" value="UniProtKB-UniRule"/>
</dbReference>
<feature type="transmembrane region" description="Helical" evidence="9">
    <location>
        <begin position="134"/>
        <end position="152"/>
    </location>
</feature>
<reference evidence="11 12" key="1">
    <citation type="submission" date="2018-12" db="EMBL/GenBank/DDBJ databases">
        <authorList>
            <person name="Yang E."/>
        </authorList>
    </citation>
    <scope>NUCLEOTIDE SEQUENCE [LARGE SCALE GENOMIC DNA]</scope>
    <source>
        <strain evidence="11 12">SOD</strain>
    </source>
</reference>
<dbReference type="CDD" id="cd07571">
    <property type="entry name" value="ALP_N-acyl_transferase"/>
    <property type="match status" value="1"/>
</dbReference>